<evidence type="ECO:0000256" key="4">
    <source>
        <dbReference type="ARBA" id="ARBA00023163"/>
    </source>
</evidence>
<evidence type="ECO:0000256" key="2">
    <source>
        <dbReference type="ARBA" id="ARBA00023015"/>
    </source>
</evidence>
<dbReference type="InterPro" id="IPR039425">
    <property type="entry name" value="RNA_pol_sigma-70-like"/>
</dbReference>
<feature type="domain" description="RNA polymerase sigma-70 region 2" evidence="5">
    <location>
        <begin position="24"/>
        <end position="84"/>
    </location>
</feature>
<evidence type="ECO:0000259" key="6">
    <source>
        <dbReference type="Pfam" id="PF08281"/>
    </source>
</evidence>
<dbReference type="InterPro" id="IPR013325">
    <property type="entry name" value="RNA_pol_sigma_r2"/>
</dbReference>
<dbReference type="InterPro" id="IPR036388">
    <property type="entry name" value="WH-like_DNA-bd_sf"/>
</dbReference>
<dbReference type="OrthoDB" id="9150024at2"/>
<keyword evidence="8" id="KW-1185">Reference proteome</keyword>
<evidence type="ECO:0000313" key="7">
    <source>
        <dbReference type="EMBL" id="RZS65169.1"/>
    </source>
</evidence>
<dbReference type="InterPro" id="IPR013324">
    <property type="entry name" value="RNA_pol_sigma_r3/r4-like"/>
</dbReference>
<reference evidence="7 8" key="1">
    <citation type="submission" date="2019-02" db="EMBL/GenBank/DDBJ databases">
        <title>Genomic Encyclopedia of Type Strains, Phase IV (KMG-IV): sequencing the most valuable type-strain genomes for metagenomic binning, comparative biology and taxonomic classification.</title>
        <authorList>
            <person name="Goeker M."/>
        </authorList>
    </citation>
    <scope>NUCLEOTIDE SEQUENCE [LARGE SCALE GENOMIC DNA]</scope>
    <source>
        <strain evidence="7 8">DSM 18116</strain>
    </source>
</reference>
<name>A0A4Q7MFJ4_9BACT</name>
<dbReference type="PANTHER" id="PTHR43133">
    <property type="entry name" value="RNA POLYMERASE ECF-TYPE SIGMA FACTO"/>
    <property type="match status" value="1"/>
</dbReference>
<organism evidence="7 8">
    <name type="scientific">Pseudobacter ginsenosidimutans</name>
    <dbReference type="NCBI Taxonomy" id="661488"/>
    <lineage>
        <taxon>Bacteria</taxon>
        <taxon>Pseudomonadati</taxon>
        <taxon>Bacteroidota</taxon>
        <taxon>Chitinophagia</taxon>
        <taxon>Chitinophagales</taxon>
        <taxon>Chitinophagaceae</taxon>
        <taxon>Pseudobacter</taxon>
    </lineage>
</organism>
<dbReference type="NCBIfam" id="TIGR02937">
    <property type="entry name" value="sigma70-ECF"/>
    <property type="match status" value="1"/>
</dbReference>
<gene>
    <name evidence="7" type="ORF">EV199_5925</name>
</gene>
<keyword evidence="3" id="KW-0731">Sigma factor</keyword>
<dbReference type="EMBL" id="SGXA01000006">
    <property type="protein sequence ID" value="RZS65169.1"/>
    <property type="molecule type" value="Genomic_DNA"/>
</dbReference>
<dbReference type="Pfam" id="PF04542">
    <property type="entry name" value="Sigma70_r2"/>
    <property type="match status" value="1"/>
</dbReference>
<proteinExistence type="inferred from homology"/>
<evidence type="ECO:0000259" key="5">
    <source>
        <dbReference type="Pfam" id="PF04542"/>
    </source>
</evidence>
<dbReference type="GO" id="GO:0016987">
    <property type="term" value="F:sigma factor activity"/>
    <property type="evidence" value="ECO:0007669"/>
    <property type="project" value="UniProtKB-KW"/>
</dbReference>
<accession>A0A4Q7MFJ4</accession>
<dbReference type="SUPFAM" id="SSF88659">
    <property type="entry name" value="Sigma3 and sigma4 domains of RNA polymerase sigma factors"/>
    <property type="match status" value="1"/>
</dbReference>
<dbReference type="GO" id="GO:0006352">
    <property type="term" value="P:DNA-templated transcription initiation"/>
    <property type="evidence" value="ECO:0007669"/>
    <property type="project" value="InterPro"/>
</dbReference>
<evidence type="ECO:0000256" key="1">
    <source>
        <dbReference type="ARBA" id="ARBA00010641"/>
    </source>
</evidence>
<dbReference type="RefSeq" id="WP_130544400.1">
    <property type="nucleotide sequence ID" value="NZ_CP042431.1"/>
</dbReference>
<dbReference type="Pfam" id="PF08281">
    <property type="entry name" value="Sigma70_r4_2"/>
    <property type="match status" value="1"/>
</dbReference>
<dbReference type="Gene3D" id="1.10.10.10">
    <property type="entry name" value="Winged helix-like DNA-binding domain superfamily/Winged helix DNA-binding domain"/>
    <property type="match status" value="1"/>
</dbReference>
<dbReference type="InterPro" id="IPR013249">
    <property type="entry name" value="RNA_pol_sigma70_r4_t2"/>
</dbReference>
<dbReference type="Proteomes" id="UP000293874">
    <property type="component" value="Unassembled WGS sequence"/>
</dbReference>
<evidence type="ECO:0000256" key="3">
    <source>
        <dbReference type="ARBA" id="ARBA00023082"/>
    </source>
</evidence>
<dbReference type="InterPro" id="IPR007627">
    <property type="entry name" value="RNA_pol_sigma70_r2"/>
</dbReference>
<dbReference type="PANTHER" id="PTHR43133:SF46">
    <property type="entry name" value="RNA POLYMERASE SIGMA-70 FACTOR ECF SUBFAMILY"/>
    <property type="match status" value="1"/>
</dbReference>
<protein>
    <submittedName>
        <fullName evidence="7">RNA polymerase sigma-70 factor (ECF subfamily)</fullName>
    </submittedName>
</protein>
<keyword evidence="2" id="KW-0805">Transcription regulation</keyword>
<evidence type="ECO:0000313" key="8">
    <source>
        <dbReference type="Proteomes" id="UP000293874"/>
    </source>
</evidence>
<comment type="caution">
    <text evidence="7">The sequence shown here is derived from an EMBL/GenBank/DDBJ whole genome shotgun (WGS) entry which is preliminary data.</text>
</comment>
<keyword evidence="4" id="KW-0804">Transcription</keyword>
<dbReference type="GO" id="GO:0003677">
    <property type="term" value="F:DNA binding"/>
    <property type="evidence" value="ECO:0007669"/>
    <property type="project" value="InterPro"/>
</dbReference>
<dbReference type="InterPro" id="IPR014284">
    <property type="entry name" value="RNA_pol_sigma-70_dom"/>
</dbReference>
<feature type="domain" description="RNA polymerase sigma factor 70 region 4 type 2" evidence="6">
    <location>
        <begin position="125"/>
        <end position="169"/>
    </location>
</feature>
<dbReference type="AlphaFoldDB" id="A0A4Q7MFJ4"/>
<dbReference type="SUPFAM" id="SSF88946">
    <property type="entry name" value="Sigma2 domain of RNA polymerase sigma factors"/>
    <property type="match status" value="1"/>
</dbReference>
<sequence length="206" mass="24059">MEKQTDLLLLARFRQGDEQAFKQIFERFHKELVSFATFITGQQTAAQDIVIDVFLKILPRSGQFASIEKIRSYLYVLVRHAAYAFNEQEGRMRKKQQEYFYLQQSASVDPESPMDQEEMMARTLQQLYEYVQQLPPQEKKVFIRKIIQRQSVEEIAAELNISAKTVYNLAGSAISRLRQWLGNMPYPGALILISAFVELFSEKKEF</sequence>
<comment type="similarity">
    <text evidence="1">Belongs to the sigma-70 factor family. ECF subfamily.</text>
</comment>
<dbReference type="Gene3D" id="1.10.1740.10">
    <property type="match status" value="1"/>
</dbReference>